<dbReference type="Gene3D" id="1.20.58.390">
    <property type="entry name" value="Neurotransmitter-gated ion-channel transmembrane domain"/>
    <property type="match status" value="1"/>
</dbReference>
<feature type="chain" id="PRO_5026995836" evidence="6">
    <location>
        <begin position="20"/>
        <end position="470"/>
    </location>
</feature>
<dbReference type="InterPro" id="IPR036734">
    <property type="entry name" value="Neur_chan_lig-bd_sf"/>
</dbReference>
<dbReference type="FunFam" id="2.70.170.10:FF:000028">
    <property type="entry name" value="AcetylCholine Receptor"/>
    <property type="match status" value="1"/>
</dbReference>
<name>A0A6J8BX66_MYTCO</name>
<evidence type="ECO:0000256" key="5">
    <source>
        <dbReference type="SAM" id="Phobius"/>
    </source>
</evidence>
<evidence type="ECO:0000313" key="10">
    <source>
        <dbReference type="Proteomes" id="UP000507470"/>
    </source>
</evidence>
<dbReference type="Proteomes" id="UP000507470">
    <property type="component" value="Unassembled WGS sequence"/>
</dbReference>
<dbReference type="Pfam" id="PF02932">
    <property type="entry name" value="Neur_chan_memb"/>
    <property type="match status" value="1"/>
</dbReference>
<dbReference type="InterPro" id="IPR006029">
    <property type="entry name" value="Neurotrans-gated_channel_TM"/>
</dbReference>
<proteinExistence type="predicted"/>
<dbReference type="GO" id="GO:0004888">
    <property type="term" value="F:transmembrane signaling receptor activity"/>
    <property type="evidence" value="ECO:0007669"/>
    <property type="project" value="InterPro"/>
</dbReference>
<dbReference type="PANTHER" id="PTHR18945">
    <property type="entry name" value="NEUROTRANSMITTER GATED ION CHANNEL"/>
    <property type="match status" value="1"/>
</dbReference>
<dbReference type="InterPro" id="IPR036719">
    <property type="entry name" value="Neuro-gated_channel_TM_sf"/>
</dbReference>
<evidence type="ECO:0000256" key="2">
    <source>
        <dbReference type="ARBA" id="ARBA00022692"/>
    </source>
</evidence>
<keyword evidence="10" id="KW-1185">Reference proteome</keyword>
<feature type="transmembrane region" description="Helical" evidence="5">
    <location>
        <begin position="259"/>
        <end position="280"/>
    </location>
</feature>
<feature type="signal peptide" evidence="6">
    <location>
        <begin position="1"/>
        <end position="19"/>
    </location>
</feature>
<keyword evidence="3 5" id="KW-1133">Transmembrane helix</keyword>
<feature type="domain" description="Neurotransmitter-gated ion-channel transmembrane" evidence="8">
    <location>
        <begin position="234"/>
        <end position="378"/>
    </location>
</feature>
<feature type="transmembrane region" description="Helical" evidence="5">
    <location>
        <begin position="228"/>
        <end position="247"/>
    </location>
</feature>
<dbReference type="SUPFAM" id="SSF63712">
    <property type="entry name" value="Nicotinic receptor ligand binding domain-like"/>
    <property type="match status" value="1"/>
</dbReference>
<accession>A0A6J8BX66</accession>
<evidence type="ECO:0000259" key="7">
    <source>
        <dbReference type="Pfam" id="PF02931"/>
    </source>
</evidence>
<dbReference type="OrthoDB" id="410315at2759"/>
<dbReference type="SUPFAM" id="SSF90112">
    <property type="entry name" value="Neurotransmitter-gated ion-channel transmembrane pore"/>
    <property type="match status" value="1"/>
</dbReference>
<evidence type="ECO:0000256" key="4">
    <source>
        <dbReference type="ARBA" id="ARBA00023136"/>
    </source>
</evidence>
<evidence type="ECO:0000256" key="6">
    <source>
        <dbReference type="SAM" id="SignalP"/>
    </source>
</evidence>
<feature type="domain" description="Neurotransmitter-gated ion-channel ligand-binding" evidence="7">
    <location>
        <begin position="24"/>
        <end position="227"/>
    </location>
</feature>
<evidence type="ECO:0000313" key="9">
    <source>
        <dbReference type="EMBL" id="CAC5388593.1"/>
    </source>
</evidence>
<evidence type="ECO:0000259" key="8">
    <source>
        <dbReference type="Pfam" id="PF02932"/>
    </source>
</evidence>
<dbReference type="AlphaFoldDB" id="A0A6J8BX66"/>
<organism evidence="9 10">
    <name type="scientific">Mytilus coruscus</name>
    <name type="common">Sea mussel</name>
    <dbReference type="NCBI Taxonomy" id="42192"/>
    <lineage>
        <taxon>Eukaryota</taxon>
        <taxon>Metazoa</taxon>
        <taxon>Spiralia</taxon>
        <taxon>Lophotrochozoa</taxon>
        <taxon>Mollusca</taxon>
        <taxon>Bivalvia</taxon>
        <taxon>Autobranchia</taxon>
        <taxon>Pteriomorphia</taxon>
        <taxon>Mytilida</taxon>
        <taxon>Mytiloidea</taxon>
        <taxon>Mytilidae</taxon>
        <taxon>Mytilinae</taxon>
        <taxon>Mytilus</taxon>
    </lineage>
</organism>
<gene>
    <name evidence="9" type="ORF">MCOR_23848</name>
</gene>
<dbReference type="Gene3D" id="2.70.170.10">
    <property type="entry name" value="Neurotransmitter-gated ion-channel ligand-binding domain"/>
    <property type="match status" value="1"/>
</dbReference>
<feature type="transmembrane region" description="Helical" evidence="5">
    <location>
        <begin position="292"/>
        <end position="311"/>
    </location>
</feature>
<evidence type="ECO:0000256" key="3">
    <source>
        <dbReference type="ARBA" id="ARBA00022989"/>
    </source>
</evidence>
<comment type="subcellular location">
    <subcellularLocation>
        <location evidence="1">Membrane</location>
        <topology evidence="1">Multi-pass membrane protein</topology>
    </subcellularLocation>
</comment>
<dbReference type="GO" id="GO:0005230">
    <property type="term" value="F:extracellular ligand-gated monoatomic ion channel activity"/>
    <property type="evidence" value="ECO:0007669"/>
    <property type="project" value="InterPro"/>
</dbReference>
<keyword evidence="2 5" id="KW-0812">Transmembrane</keyword>
<sequence>MKNCLFFLIIFIGHTYCQTDTDAKNLLTNLFTTQSYNKLVRPTTNQSNPTTIYLEFFLYGINAFDEIQQKLTTTAYLEIYWYDELLTWTPSSFGNLADIFLPQEDIWRPDIALENGFKDLESLGSKFIHAEVDYDGLVLWKPFHVFDSKCKLDSTYFPFEKQSCNIDFIAWAFDDSEVYLEVGTDGVNTEDAADSNGQWELVSSSIVSFSDEGVSQVRATLVIKRKPLFFIINIILPIVLLSVLNIFTFQIPADIGERMGYTVTVWLSFAVFLTIISASLPQSSDTIPVLSIYIIIQLSIGTFSVLLSAWLSRIVCLSDNIPVYSLLKKVALLKRRLHCACCKRKVDIVKHCKIDQIGDEHYNIKNETDSIKREKSDETDIDWKEDCRLRFYMFLDIYCSTNYFNLSDANDNSFTKLTHTGFTCIVKILSEKKRKNGQSNDVLTEAQGTIPNKIFCLQKLQEININLHIE</sequence>
<dbReference type="InterPro" id="IPR006202">
    <property type="entry name" value="Neur_chan_lig-bd"/>
</dbReference>
<dbReference type="EMBL" id="CACVKT020004197">
    <property type="protein sequence ID" value="CAC5388593.1"/>
    <property type="molecule type" value="Genomic_DNA"/>
</dbReference>
<dbReference type="PRINTS" id="PR00252">
    <property type="entry name" value="NRIONCHANNEL"/>
</dbReference>
<dbReference type="InterPro" id="IPR038050">
    <property type="entry name" value="Neuro_actylchol_rec"/>
</dbReference>
<dbReference type="Pfam" id="PF02931">
    <property type="entry name" value="Neur_chan_LBD"/>
    <property type="match status" value="1"/>
</dbReference>
<protein>
    <submittedName>
        <fullName evidence="9">CHRNB2</fullName>
    </submittedName>
</protein>
<evidence type="ECO:0000256" key="1">
    <source>
        <dbReference type="ARBA" id="ARBA00004141"/>
    </source>
</evidence>
<dbReference type="GO" id="GO:0016020">
    <property type="term" value="C:membrane"/>
    <property type="evidence" value="ECO:0007669"/>
    <property type="project" value="UniProtKB-SubCell"/>
</dbReference>
<keyword evidence="6" id="KW-0732">Signal</keyword>
<dbReference type="InterPro" id="IPR006201">
    <property type="entry name" value="Neur_channel"/>
</dbReference>
<dbReference type="CDD" id="cd19051">
    <property type="entry name" value="LGIC_TM_cation"/>
    <property type="match status" value="1"/>
</dbReference>
<dbReference type="CDD" id="cd18989">
    <property type="entry name" value="LGIC_ECD_cation"/>
    <property type="match status" value="1"/>
</dbReference>
<keyword evidence="4 5" id="KW-0472">Membrane</keyword>
<reference evidence="9 10" key="1">
    <citation type="submission" date="2020-06" db="EMBL/GenBank/DDBJ databases">
        <authorList>
            <person name="Li R."/>
            <person name="Bekaert M."/>
        </authorList>
    </citation>
    <scope>NUCLEOTIDE SEQUENCE [LARGE SCALE GENOMIC DNA]</scope>
    <source>
        <strain evidence="10">wild</strain>
    </source>
</reference>